<evidence type="ECO:0000256" key="1">
    <source>
        <dbReference type="SAM" id="MobiDB-lite"/>
    </source>
</evidence>
<evidence type="ECO:0000313" key="2">
    <source>
        <dbReference type="EMBL" id="QHU07038.1"/>
    </source>
</evidence>
<reference evidence="2" key="1">
    <citation type="journal article" date="2020" name="Nature">
        <title>Giant virus diversity and host interactions through global metagenomics.</title>
        <authorList>
            <person name="Schulz F."/>
            <person name="Roux S."/>
            <person name="Paez-Espino D."/>
            <person name="Jungbluth S."/>
            <person name="Walsh D.A."/>
            <person name="Denef V.J."/>
            <person name="McMahon K.D."/>
            <person name="Konstantinidis K.T."/>
            <person name="Eloe-Fadrosh E.A."/>
            <person name="Kyrpides N.C."/>
            <person name="Woyke T."/>
        </authorList>
    </citation>
    <scope>NUCLEOTIDE SEQUENCE</scope>
    <source>
        <strain evidence="2">GVMAG-S-1038524-41</strain>
    </source>
</reference>
<protein>
    <submittedName>
        <fullName evidence="2">Uncharacterized protein</fullName>
    </submittedName>
</protein>
<proteinExistence type="predicted"/>
<organism evidence="2">
    <name type="scientific">viral metagenome</name>
    <dbReference type="NCBI Taxonomy" id="1070528"/>
    <lineage>
        <taxon>unclassified sequences</taxon>
        <taxon>metagenomes</taxon>
        <taxon>organismal metagenomes</taxon>
    </lineage>
</organism>
<feature type="region of interest" description="Disordered" evidence="1">
    <location>
        <begin position="69"/>
        <end position="96"/>
    </location>
</feature>
<accession>A0A6C0JT26</accession>
<name>A0A6C0JT26_9ZZZZ</name>
<dbReference type="AlphaFoldDB" id="A0A6C0JT26"/>
<sequence>MSNEKELLILISRKLDTISKSVQELNERVDRLEGKTDDIHHYVPFVGWLEEVGRDVSRRFRWLKGHREPPKLITNSTDSVSDNSEEESEVVSYQGA</sequence>
<dbReference type="EMBL" id="MN740671">
    <property type="protein sequence ID" value="QHU07038.1"/>
    <property type="molecule type" value="Genomic_DNA"/>
</dbReference>